<feature type="compositionally biased region" description="Basic and acidic residues" evidence="1">
    <location>
        <begin position="343"/>
        <end position="353"/>
    </location>
</feature>
<gene>
    <name evidence="2" type="ORF">ECRASSUSDP1_LOCUS19232</name>
</gene>
<evidence type="ECO:0000256" key="1">
    <source>
        <dbReference type="SAM" id="MobiDB-lite"/>
    </source>
</evidence>
<comment type="caution">
    <text evidence="2">The sequence shown here is derived from an EMBL/GenBank/DDBJ whole genome shotgun (WGS) entry which is preliminary data.</text>
</comment>
<name>A0AAD2D2Q0_EUPCR</name>
<keyword evidence="3" id="KW-1185">Reference proteome</keyword>
<feature type="compositionally biased region" description="Basic and acidic residues" evidence="1">
    <location>
        <begin position="945"/>
        <end position="964"/>
    </location>
</feature>
<sequence length="1055" mass="121122">MSEFFFPQPRNGLFEKIQIFNNHHDLRNHVKEKRLKVHSQGQSSHESVFPSLQKNSQYNALDLVKPGVVLSVESSSEDSLLEYYSRESPEAGSHIKDSGLHDYARASSSDSIFNDHYIRSLINDKVKVTQDYVDKVLNNRFQQKNKYVKIPVGENQILGSKYQPLKKKAYEEMNDEDKPLLKDCKFQNPDSSFDREKKISYKKRVKYLPPKKEIITPEIPKLNFQDINHCKGYKAQVRPSMESLPSLSNTLSSKGRKKIRYLEKQLSKNSHSQISNDNSKTNRMVSIMDIENSITANSKEQCSKIDDTKPAELNHNLCQIKIPNRGIKSMKVEAKRKSKAKKKESNSRLKKEANLSNPSFEIDVISGSSNQETQRLKKDMQRRRTHVQNPPDNPNLLGVKGSIHPSSSSHMQGSHSFYSEIDFSRENLWSKKEEAKVKNKSKNTLYEENTGENKNTPEENKDKQKKSTRQIVNERKDEADNNFENDVMKSENNTEIVQIRPTHKRNIASVDKIPLQKQFKPFNELLETQLNRNSSIKKGSASPLNSPSKEASMKSNINAEDIDKNRKPKTNSRRSNNSTIKTPTSNTPELTYRDAIPNLPEGNARVGYQTSPPLLEPSATSSVDKIYVENNTNGSPSKRLSPLDHQYTLPEHPSAAAILKAEEQKYSALLKDAKAFLGQYKASNEKLVKENEKLRYKLKKCKYLIKTQNIKILTLEEQVQRKDLENIRNQVEMEKRVLENTRMMTNGMLTQTEHFRSYYNPVPRDFDDRNFNYMSEAVDHTQYFTPKGSSPSKIDSRHINSASKIRNLKADQDESVPLHISSKFSENSRNRATTHHQTGRTDSKPPVENNPQVQKSLNVKANEKSVEENKSESDIESVKSPEFKLTDDQIEEYKSEQESDSSEANYKITKEFSTLPEKYKGIQEASKRSFYIPQQEVNVIKQKTVERGTEEQENEKQMDQKAQDRLQSTSIRTKPEGVDEDQEFIEHDLTDAVTYTKQKSGVTTKFYTSGKIEKIYKDGTVLCTYKDGKILCTYQDGSKEIVFADGKIKRLTKKE</sequence>
<feature type="region of interest" description="Disordered" evidence="1">
    <location>
        <begin position="331"/>
        <end position="414"/>
    </location>
</feature>
<evidence type="ECO:0000313" key="3">
    <source>
        <dbReference type="Proteomes" id="UP001295684"/>
    </source>
</evidence>
<protein>
    <recommendedName>
        <fullName evidence="4">Centromere protein J C-terminal domain-containing protein</fullName>
    </recommendedName>
</protein>
<evidence type="ECO:0008006" key="4">
    <source>
        <dbReference type="Google" id="ProtNLM"/>
    </source>
</evidence>
<feature type="compositionally biased region" description="Polar residues" evidence="1">
    <location>
        <begin position="533"/>
        <end position="558"/>
    </location>
</feature>
<feature type="region of interest" description="Disordered" evidence="1">
    <location>
        <begin position="820"/>
        <end position="904"/>
    </location>
</feature>
<feature type="compositionally biased region" description="Basic and acidic residues" evidence="1">
    <location>
        <begin position="861"/>
        <end position="897"/>
    </location>
</feature>
<feature type="compositionally biased region" description="Polar residues" evidence="1">
    <location>
        <begin position="573"/>
        <end position="589"/>
    </location>
</feature>
<dbReference type="Gene3D" id="2.60.450.20">
    <property type="match status" value="1"/>
</dbReference>
<dbReference type="EMBL" id="CAMPGE010019515">
    <property type="protein sequence ID" value="CAI2377842.1"/>
    <property type="molecule type" value="Genomic_DNA"/>
</dbReference>
<proteinExistence type="predicted"/>
<dbReference type="AlphaFoldDB" id="A0AAD2D2Q0"/>
<feature type="compositionally biased region" description="Polar residues" evidence="1">
    <location>
        <begin position="822"/>
        <end position="831"/>
    </location>
</feature>
<evidence type="ECO:0000313" key="2">
    <source>
        <dbReference type="EMBL" id="CAI2377842.1"/>
    </source>
</evidence>
<reference evidence="2" key="1">
    <citation type="submission" date="2023-07" db="EMBL/GenBank/DDBJ databases">
        <authorList>
            <consortium name="AG Swart"/>
            <person name="Singh M."/>
            <person name="Singh A."/>
            <person name="Seah K."/>
            <person name="Emmerich C."/>
        </authorList>
    </citation>
    <scope>NUCLEOTIDE SEQUENCE</scope>
    <source>
        <strain evidence="2">DP1</strain>
    </source>
</reference>
<feature type="region of interest" description="Disordered" evidence="1">
    <location>
        <begin position="533"/>
        <end position="592"/>
    </location>
</feature>
<dbReference type="InterPro" id="IPR047002">
    <property type="entry name" value="Tcp10_C_sf"/>
</dbReference>
<feature type="region of interest" description="Disordered" evidence="1">
    <location>
        <begin position="945"/>
        <end position="971"/>
    </location>
</feature>
<accession>A0AAD2D2Q0</accession>
<dbReference type="Proteomes" id="UP001295684">
    <property type="component" value="Unassembled WGS sequence"/>
</dbReference>
<feature type="compositionally biased region" description="Low complexity" evidence="1">
    <location>
        <begin position="402"/>
        <end position="414"/>
    </location>
</feature>
<feature type="region of interest" description="Disordered" evidence="1">
    <location>
        <begin position="433"/>
        <end position="493"/>
    </location>
</feature>
<organism evidence="2 3">
    <name type="scientific">Euplotes crassus</name>
    <dbReference type="NCBI Taxonomy" id="5936"/>
    <lineage>
        <taxon>Eukaryota</taxon>
        <taxon>Sar</taxon>
        <taxon>Alveolata</taxon>
        <taxon>Ciliophora</taxon>
        <taxon>Intramacronucleata</taxon>
        <taxon>Spirotrichea</taxon>
        <taxon>Hypotrichia</taxon>
        <taxon>Euplotida</taxon>
        <taxon>Euplotidae</taxon>
        <taxon>Moneuplotes</taxon>
    </lineage>
</organism>